<comment type="subcellular location">
    <subcellularLocation>
        <location evidence="1">Membrane</location>
    </subcellularLocation>
</comment>
<comment type="similarity">
    <text evidence="10">Belongs to the cytochrome P450 family.</text>
</comment>
<feature type="binding site" description="axial binding residue" evidence="9">
    <location>
        <position position="488"/>
    </location>
    <ligand>
        <name>heme</name>
        <dbReference type="ChEBI" id="CHEBI:30413"/>
    </ligand>
    <ligandPart>
        <name>Fe</name>
        <dbReference type="ChEBI" id="CHEBI:18248"/>
    </ligandPart>
</feature>
<dbReference type="PANTHER" id="PTHR24282:SF211">
    <property type="entry name" value="CYTOCHROME P450-RELATED"/>
    <property type="match status" value="1"/>
</dbReference>
<evidence type="ECO:0000313" key="11">
    <source>
        <dbReference type="EMBL" id="KAL2620044.1"/>
    </source>
</evidence>
<evidence type="ECO:0000256" key="5">
    <source>
        <dbReference type="ARBA" id="ARBA00022989"/>
    </source>
</evidence>
<dbReference type="EMBL" id="JBHFFA010000006">
    <property type="protein sequence ID" value="KAL2620044.1"/>
    <property type="molecule type" value="Genomic_DNA"/>
</dbReference>
<dbReference type="Gene3D" id="1.10.630.10">
    <property type="entry name" value="Cytochrome P450"/>
    <property type="match status" value="1"/>
</dbReference>
<evidence type="ECO:0000256" key="4">
    <source>
        <dbReference type="ARBA" id="ARBA00022723"/>
    </source>
</evidence>
<evidence type="ECO:0000256" key="10">
    <source>
        <dbReference type="RuleBase" id="RU000461"/>
    </source>
</evidence>
<keyword evidence="10" id="KW-0503">Monooxygenase</keyword>
<dbReference type="GO" id="GO:0004497">
    <property type="term" value="F:monooxygenase activity"/>
    <property type="evidence" value="ECO:0007669"/>
    <property type="project" value="UniProtKB-KW"/>
</dbReference>
<dbReference type="PRINTS" id="PR00463">
    <property type="entry name" value="EP450I"/>
</dbReference>
<dbReference type="GO" id="GO:0046872">
    <property type="term" value="F:metal ion binding"/>
    <property type="evidence" value="ECO:0007669"/>
    <property type="project" value="UniProtKB-KW"/>
</dbReference>
<dbReference type="InterPro" id="IPR001128">
    <property type="entry name" value="Cyt_P450"/>
</dbReference>
<evidence type="ECO:0000256" key="2">
    <source>
        <dbReference type="ARBA" id="ARBA00022617"/>
    </source>
</evidence>
<dbReference type="AlphaFoldDB" id="A0ABD1Y441"/>
<dbReference type="SUPFAM" id="SSF48264">
    <property type="entry name" value="Cytochrome P450"/>
    <property type="match status" value="1"/>
</dbReference>
<evidence type="ECO:0008006" key="13">
    <source>
        <dbReference type="Google" id="ProtNLM"/>
    </source>
</evidence>
<keyword evidence="7 9" id="KW-0408">Iron</keyword>
<evidence type="ECO:0000313" key="12">
    <source>
        <dbReference type="Proteomes" id="UP001605036"/>
    </source>
</evidence>
<keyword evidence="2 9" id="KW-0349">Heme</keyword>
<dbReference type="PANTHER" id="PTHR24282">
    <property type="entry name" value="CYTOCHROME P450 FAMILY MEMBER"/>
    <property type="match status" value="1"/>
</dbReference>
<evidence type="ECO:0000256" key="8">
    <source>
        <dbReference type="ARBA" id="ARBA00023136"/>
    </source>
</evidence>
<evidence type="ECO:0000256" key="1">
    <source>
        <dbReference type="ARBA" id="ARBA00004370"/>
    </source>
</evidence>
<comment type="caution">
    <text evidence="11">The sequence shown here is derived from an EMBL/GenBank/DDBJ whole genome shotgun (WGS) entry which is preliminary data.</text>
</comment>
<keyword evidence="6 10" id="KW-0560">Oxidoreductase</keyword>
<reference evidence="11 12" key="1">
    <citation type="submission" date="2024-09" db="EMBL/GenBank/DDBJ databases">
        <title>Chromosome-scale assembly of Riccia fluitans.</title>
        <authorList>
            <person name="Paukszto L."/>
            <person name="Sawicki J."/>
            <person name="Karawczyk K."/>
            <person name="Piernik-Szablinska J."/>
            <person name="Szczecinska M."/>
            <person name="Mazdziarz M."/>
        </authorList>
    </citation>
    <scope>NUCLEOTIDE SEQUENCE [LARGE SCALE GENOMIC DNA]</scope>
    <source>
        <strain evidence="11">Rf_01</strain>
        <tissue evidence="11">Aerial parts of the thallus</tissue>
    </source>
</reference>
<keyword evidence="4 9" id="KW-0479">Metal-binding</keyword>
<comment type="cofactor">
    <cofactor evidence="9">
        <name>heme</name>
        <dbReference type="ChEBI" id="CHEBI:30413"/>
    </cofactor>
</comment>
<name>A0ABD1Y441_9MARC</name>
<evidence type="ECO:0000256" key="6">
    <source>
        <dbReference type="ARBA" id="ARBA00023002"/>
    </source>
</evidence>
<dbReference type="InterPro" id="IPR036396">
    <property type="entry name" value="Cyt_P450_sf"/>
</dbReference>
<evidence type="ECO:0000256" key="3">
    <source>
        <dbReference type="ARBA" id="ARBA00022692"/>
    </source>
</evidence>
<dbReference type="InterPro" id="IPR017972">
    <property type="entry name" value="Cyt_P450_CS"/>
</dbReference>
<dbReference type="InterPro" id="IPR002401">
    <property type="entry name" value="Cyt_P450_E_grp-I"/>
</dbReference>
<evidence type="ECO:0000256" key="9">
    <source>
        <dbReference type="PIRSR" id="PIRSR602401-1"/>
    </source>
</evidence>
<dbReference type="Pfam" id="PF00067">
    <property type="entry name" value="p450"/>
    <property type="match status" value="1"/>
</dbReference>
<dbReference type="InterPro" id="IPR050665">
    <property type="entry name" value="Cytochrome_P450_Monooxygen"/>
</dbReference>
<keyword evidence="5" id="KW-1133">Transmembrane helix</keyword>
<protein>
    <recommendedName>
        <fullName evidence="13">Cytochrome P450</fullName>
    </recommendedName>
</protein>
<evidence type="ECO:0000256" key="7">
    <source>
        <dbReference type="ARBA" id="ARBA00023004"/>
    </source>
</evidence>
<proteinExistence type="inferred from homology"/>
<dbReference type="PRINTS" id="PR00385">
    <property type="entry name" value="P450"/>
</dbReference>
<gene>
    <name evidence="11" type="ORF">R1flu_000249</name>
</gene>
<sequence length="552" mass="62916">MLRFEKLQLTTRTCMIMAFLVLFAVLLHRLLQFIRIYIWNPLRYRRAMQRQGVSGPTPYLMTGNLPEVQALKAESWKRPMNGISHDYVDRLFPHYRLWTEKYGPRFLFWLGPHPVILETDPDLIKEVFSSDHKGPYAKYGPQTALSKKVTGDALFALNGSKWLHRRRAVRPAFQGQLLEGLVEPVMKSTKAILVDEWGKRLSEAGGRDCCIEDIVPHLAALTGDVIARALFRSSYDESNHAFEQHKELIKLEFYKQPLPCSWTPHSILGYITVAYQRFRRRRELHQSILTTVKGMVEKALAQESVQKNCPHKDFLSLLLAVNKDPGTVAGGLQLSTKDLIQEARSFYTAGYQAPATTLNWIFMLLAQHPVWQDRIYEELKEVAGDTGILTTQVLNSLNNLSMVIYESLRLYTPAPEAHRTAVRDVQLGNIRILKGTSVSICIPRLHRLPEFWGEDANEFNPERFGGGLSSARKHSVAYMPFSFGPRYCVARTFALLEIKCILAMIVQRFRFQLSPNYVHAPVIIGVGIQPKHGLPIVLSRREGTPLLAENVQ</sequence>
<keyword evidence="3" id="KW-0812">Transmembrane</keyword>
<keyword evidence="12" id="KW-1185">Reference proteome</keyword>
<organism evidence="11 12">
    <name type="scientific">Riccia fluitans</name>
    <dbReference type="NCBI Taxonomy" id="41844"/>
    <lineage>
        <taxon>Eukaryota</taxon>
        <taxon>Viridiplantae</taxon>
        <taxon>Streptophyta</taxon>
        <taxon>Embryophyta</taxon>
        <taxon>Marchantiophyta</taxon>
        <taxon>Marchantiopsida</taxon>
        <taxon>Marchantiidae</taxon>
        <taxon>Marchantiales</taxon>
        <taxon>Ricciaceae</taxon>
        <taxon>Riccia</taxon>
    </lineage>
</organism>
<accession>A0ABD1Y441</accession>
<dbReference type="PROSITE" id="PS00086">
    <property type="entry name" value="CYTOCHROME_P450"/>
    <property type="match status" value="1"/>
</dbReference>
<dbReference type="GO" id="GO:0016020">
    <property type="term" value="C:membrane"/>
    <property type="evidence" value="ECO:0007669"/>
    <property type="project" value="UniProtKB-SubCell"/>
</dbReference>
<keyword evidence="8" id="KW-0472">Membrane</keyword>
<dbReference type="Proteomes" id="UP001605036">
    <property type="component" value="Unassembled WGS sequence"/>
</dbReference>